<dbReference type="PANTHER" id="PTHR34002:SF9">
    <property type="entry name" value="XYLOGLUCAN-SPECIFIC ENDO-BETA-1,4-GLUCANASE A"/>
    <property type="match status" value="1"/>
</dbReference>
<dbReference type="Proteomes" id="UP000241546">
    <property type="component" value="Unassembled WGS sequence"/>
</dbReference>
<protein>
    <submittedName>
        <fullName evidence="4">Glycoside hydrolase family 12 protein</fullName>
    </submittedName>
</protein>
<dbReference type="GO" id="GO:0000272">
    <property type="term" value="P:polysaccharide catabolic process"/>
    <property type="evidence" value="ECO:0007669"/>
    <property type="project" value="UniProtKB-KW"/>
</dbReference>
<accession>A0A2T4BIW3</accession>
<dbReference type="InterPro" id="IPR013319">
    <property type="entry name" value="GH11/12"/>
</dbReference>
<reference evidence="5" key="1">
    <citation type="submission" date="2016-07" db="EMBL/GenBank/DDBJ databases">
        <title>Multiple horizontal gene transfer events from other fungi enriched the ability of initially mycotrophic Trichoderma (Ascomycota) to feed on dead plant biomass.</title>
        <authorList>
            <consortium name="DOE Joint Genome Institute"/>
            <person name="Atanasova L."/>
            <person name="Chenthamara K."/>
            <person name="Zhang J."/>
            <person name="Grujic M."/>
            <person name="Henrissat B."/>
            <person name="Kuo A."/>
            <person name="Aerts A."/>
            <person name="Salamov A."/>
            <person name="Lipzen A."/>
            <person name="Labutti K."/>
            <person name="Barry K."/>
            <person name="Miao Y."/>
            <person name="Rahimi M.J."/>
            <person name="Shen Q."/>
            <person name="Grigoriev I.V."/>
            <person name="Kubicek C.P."/>
            <person name="Druzhinina I.S."/>
        </authorList>
    </citation>
    <scope>NUCLEOTIDE SEQUENCE [LARGE SCALE GENOMIC DNA]</scope>
    <source>
        <strain evidence="5">TUCIM 6016</strain>
    </source>
</reference>
<feature type="transmembrane region" description="Helical" evidence="3">
    <location>
        <begin position="6"/>
        <end position="26"/>
    </location>
</feature>
<name>A0A2T4BIW3_9HYPO</name>
<dbReference type="InterPro" id="IPR002594">
    <property type="entry name" value="GH12"/>
</dbReference>
<dbReference type="GeneID" id="36601986"/>
<dbReference type="OrthoDB" id="89349at2759"/>
<dbReference type="PANTHER" id="PTHR34002">
    <property type="entry name" value="BLR1656 PROTEIN"/>
    <property type="match status" value="1"/>
</dbReference>
<evidence type="ECO:0000256" key="3">
    <source>
        <dbReference type="SAM" id="Phobius"/>
    </source>
</evidence>
<evidence type="ECO:0000256" key="2">
    <source>
        <dbReference type="RuleBase" id="RU361163"/>
    </source>
</evidence>
<gene>
    <name evidence="4" type="ORF">BBK36DRAFT_1155840</name>
</gene>
<keyword evidence="3" id="KW-0472">Membrane</keyword>
<evidence type="ECO:0000313" key="5">
    <source>
        <dbReference type="Proteomes" id="UP000241546"/>
    </source>
</evidence>
<dbReference type="EMBL" id="KZ680208">
    <property type="protein sequence ID" value="PTB69250.1"/>
    <property type="molecule type" value="Genomic_DNA"/>
</dbReference>
<organism evidence="4 5">
    <name type="scientific">Trichoderma citrinoviride</name>
    <dbReference type="NCBI Taxonomy" id="58853"/>
    <lineage>
        <taxon>Eukaryota</taxon>
        <taxon>Fungi</taxon>
        <taxon>Dikarya</taxon>
        <taxon>Ascomycota</taxon>
        <taxon>Pezizomycotina</taxon>
        <taxon>Sordariomycetes</taxon>
        <taxon>Hypocreomycetidae</taxon>
        <taxon>Hypocreales</taxon>
        <taxon>Hypocreaceae</taxon>
        <taxon>Trichoderma</taxon>
    </lineage>
</organism>
<dbReference type="Pfam" id="PF01670">
    <property type="entry name" value="Glyco_hydro_12"/>
    <property type="match status" value="1"/>
</dbReference>
<keyword evidence="2" id="KW-0119">Carbohydrate metabolism</keyword>
<dbReference type="RefSeq" id="XP_024752570.1">
    <property type="nucleotide sequence ID" value="XM_024893868.1"/>
</dbReference>
<keyword evidence="2" id="KW-0624">Polysaccharide degradation</keyword>
<dbReference type="Gene3D" id="2.60.120.180">
    <property type="match status" value="1"/>
</dbReference>
<keyword evidence="3" id="KW-0812">Transmembrane</keyword>
<evidence type="ECO:0000313" key="4">
    <source>
        <dbReference type="EMBL" id="PTB69250.1"/>
    </source>
</evidence>
<comment type="similarity">
    <text evidence="1 2">Belongs to the glycosyl hydrolase 12 (cellulase H) family.</text>
</comment>
<sequence>MTIRVLVNAALLAIPIAVTLGILFGLQSHRSATGQPPLFAPEPPPIPTPKPKAPANGITKTRYCQKSIGITPETKGQQYTLNPNQWNWNTGDPGGLCLNVTTFNNGTYATDTTAPQFMISWQYPPGPEDNPVHAFPNIQVDTDVFPATINTISKVDLDLQWSYGIGNETTEAATLAELTADNLNTNVAIDMFIDSDKKSAQDPSKAKYELMVWFAAIGPATQPIGFAQGSVSTQTLDGNKFDLYAGVNQQKQNVLTWYTDTPVEKFNGDISPLINSLFKLTATAADLPKSGDYLGYLALGSEAFSADKTVTLYVPKLSIDIETDTSSTT</sequence>
<keyword evidence="2" id="KW-0326">Glycosidase</keyword>
<proteinExistence type="inferred from homology"/>
<keyword evidence="3" id="KW-1133">Transmembrane helix</keyword>
<dbReference type="InterPro" id="IPR013320">
    <property type="entry name" value="ConA-like_dom_sf"/>
</dbReference>
<dbReference type="AlphaFoldDB" id="A0A2T4BIW3"/>
<keyword evidence="5" id="KW-1185">Reference proteome</keyword>
<evidence type="ECO:0000256" key="1">
    <source>
        <dbReference type="ARBA" id="ARBA00005519"/>
    </source>
</evidence>
<keyword evidence="2 4" id="KW-0378">Hydrolase</keyword>
<dbReference type="GO" id="GO:0008810">
    <property type="term" value="F:cellulase activity"/>
    <property type="evidence" value="ECO:0007669"/>
    <property type="project" value="InterPro"/>
</dbReference>
<dbReference type="SUPFAM" id="SSF49899">
    <property type="entry name" value="Concanavalin A-like lectins/glucanases"/>
    <property type="match status" value="1"/>
</dbReference>